<evidence type="ECO:0000256" key="1">
    <source>
        <dbReference type="SAM" id="Phobius"/>
    </source>
</evidence>
<sequence>MVYNLFKSLSIPSHTMFQAMQRFTVLSEWLYPQYITWDRLTLEVKPTSRSKRLIPMMLSSLVAFKAVSFVYFLTRQVVSYHKDKDITFNAGVLLILASSGYSIAVVISHAYIFRVDGLRFILKNLSEIKGEGAR</sequence>
<keyword evidence="3" id="KW-1185">Reference proteome</keyword>
<evidence type="ECO:0000313" key="2">
    <source>
        <dbReference type="EMBL" id="OXA63657.1"/>
    </source>
</evidence>
<feature type="transmembrane region" description="Helical" evidence="1">
    <location>
        <begin position="86"/>
        <end position="113"/>
    </location>
</feature>
<protein>
    <submittedName>
        <fullName evidence="2">Uncharacterized protein</fullName>
    </submittedName>
</protein>
<name>A0A226F2J8_FOLCA</name>
<keyword evidence="1" id="KW-0472">Membrane</keyword>
<comment type="caution">
    <text evidence="2">The sequence shown here is derived from an EMBL/GenBank/DDBJ whole genome shotgun (WGS) entry which is preliminary data.</text>
</comment>
<accession>A0A226F2J8</accession>
<feature type="transmembrane region" description="Helical" evidence="1">
    <location>
        <begin position="53"/>
        <end position="74"/>
    </location>
</feature>
<proteinExistence type="predicted"/>
<organism evidence="2 3">
    <name type="scientific">Folsomia candida</name>
    <name type="common">Springtail</name>
    <dbReference type="NCBI Taxonomy" id="158441"/>
    <lineage>
        <taxon>Eukaryota</taxon>
        <taxon>Metazoa</taxon>
        <taxon>Ecdysozoa</taxon>
        <taxon>Arthropoda</taxon>
        <taxon>Hexapoda</taxon>
        <taxon>Collembola</taxon>
        <taxon>Entomobryomorpha</taxon>
        <taxon>Isotomoidea</taxon>
        <taxon>Isotomidae</taxon>
        <taxon>Proisotominae</taxon>
        <taxon>Folsomia</taxon>
    </lineage>
</organism>
<evidence type="ECO:0000313" key="3">
    <source>
        <dbReference type="Proteomes" id="UP000198287"/>
    </source>
</evidence>
<dbReference type="EMBL" id="LNIX01000001">
    <property type="protein sequence ID" value="OXA63657.1"/>
    <property type="molecule type" value="Genomic_DNA"/>
</dbReference>
<keyword evidence="1" id="KW-0812">Transmembrane</keyword>
<gene>
    <name evidence="2" type="ORF">Fcan01_01101</name>
</gene>
<keyword evidence="1" id="KW-1133">Transmembrane helix</keyword>
<dbReference type="AlphaFoldDB" id="A0A226F2J8"/>
<dbReference type="Proteomes" id="UP000198287">
    <property type="component" value="Unassembled WGS sequence"/>
</dbReference>
<reference evidence="2 3" key="1">
    <citation type="submission" date="2015-12" db="EMBL/GenBank/DDBJ databases">
        <title>The genome of Folsomia candida.</title>
        <authorList>
            <person name="Faddeeva A."/>
            <person name="Derks M.F."/>
            <person name="Anvar Y."/>
            <person name="Smit S."/>
            <person name="Van Straalen N."/>
            <person name="Roelofs D."/>
        </authorList>
    </citation>
    <scope>NUCLEOTIDE SEQUENCE [LARGE SCALE GENOMIC DNA]</scope>
    <source>
        <strain evidence="2 3">VU population</strain>
        <tissue evidence="2">Whole body</tissue>
    </source>
</reference>